<dbReference type="PANTHER" id="PTHR43334">
    <property type="entry name" value="ACETATE--COA LIGASE [ADP-FORMING]"/>
    <property type="match status" value="1"/>
</dbReference>
<dbReference type="PANTHER" id="PTHR43334:SF2">
    <property type="entry name" value="ACETATE--COA LIGASE [ADP-FORMING]"/>
    <property type="match status" value="1"/>
</dbReference>
<dbReference type="GO" id="GO:0016740">
    <property type="term" value="F:transferase activity"/>
    <property type="evidence" value="ECO:0007669"/>
    <property type="project" value="UniProtKB-KW"/>
</dbReference>
<evidence type="ECO:0000313" key="6">
    <source>
        <dbReference type="EMBL" id="SDP52521.1"/>
    </source>
</evidence>
<dbReference type="InterPro" id="IPR013815">
    <property type="entry name" value="ATP_grasp_subdomain_1"/>
</dbReference>
<dbReference type="Gene3D" id="3.40.50.261">
    <property type="entry name" value="Succinyl-CoA synthetase domains"/>
    <property type="match status" value="2"/>
</dbReference>
<dbReference type="Gene3D" id="3.40.50.720">
    <property type="entry name" value="NAD(P)-binding Rossmann-like Domain"/>
    <property type="match status" value="1"/>
</dbReference>
<dbReference type="GO" id="GO:0005524">
    <property type="term" value="F:ATP binding"/>
    <property type="evidence" value="ECO:0007669"/>
    <property type="project" value="UniProtKB-KW"/>
</dbReference>
<evidence type="ECO:0000256" key="3">
    <source>
        <dbReference type="ARBA" id="ARBA00022840"/>
    </source>
</evidence>
<dbReference type="FunFam" id="3.30.1490.20:FF:000020">
    <property type="entry name" value="Protein lysine acetyltransferase"/>
    <property type="match status" value="1"/>
</dbReference>
<dbReference type="Pfam" id="PF19045">
    <property type="entry name" value="Ligase_CoA_2"/>
    <property type="match status" value="1"/>
</dbReference>
<organism evidence="6 7">
    <name type="scientific">Desulforhopalus singaporensis</name>
    <dbReference type="NCBI Taxonomy" id="91360"/>
    <lineage>
        <taxon>Bacteria</taxon>
        <taxon>Pseudomonadati</taxon>
        <taxon>Thermodesulfobacteriota</taxon>
        <taxon>Desulfobulbia</taxon>
        <taxon>Desulfobulbales</taxon>
        <taxon>Desulfocapsaceae</taxon>
        <taxon>Desulforhopalus</taxon>
    </lineage>
</organism>
<dbReference type="AlphaFoldDB" id="A0A1H0TFB8"/>
<dbReference type="Gene3D" id="3.30.1490.20">
    <property type="entry name" value="ATP-grasp fold, A domain"/>
    <property type="match status" value="1"/>
</dbReference>
<gene>
    <name evidence="6" type="ORF">SAMN05660330_03049</name>
</gene>
<evidence type="ECO:0000256" key="2">
    <source>
        <dbReference type="ARBA" id="ARBA00022741"/>
    </source>
</evidence>
<dbReference type="GO" id="GO:0043758">
    <property type="term" value="F:acetate-CoA ligase (ADP-forming) activity"/>
    <property type="evidence" value="ECO:0007669"/>
    <property type="project" value="InterPro"/>
</dbReference>
<reference evidence="6 7" key="1">
    <citation type="submission" date="2016-10" db="EMBL/GenBank/DDBJ databases">
        <authorList>
            <person name="de Groot N.N."/>
        </authorList>
    </citation>
    <scope>NUCLEOTIDE SEQUENCE [LARGE SCALE GENOMIC DNA]</scope>
    <source>
        <strain evidence="6 7">DSM 12130</strain>
    </source>
</reference>
<evidence type="ECO:0000313" key="7">
    <source>
        <dbReference type="Proteomes" id="UP000199073"/>
    </source>
</evidence>
<name>A0A1H0TFB8_9BACT</name>
<dbReference type="OrthoDB" id="9791027at2"/>
<comment type="similarity">
    <text evidence="4">In the N-terminal section; belongs to the acetate CoA ligase alpha subunit family.</text>
</comment>
<accession>A0A1H0TFB8</accession>
<dbReference type="Pfam" id="PF13549">
    <property type="entry name" value="ATP-grasp_5"/>
    <property type="match status" value="1"/>
</dbReference>
<dbReference type="Pfam" id="PF13380">
    <property type="entry name" value="CoA_binding_2"/>
    <property type="match status" value="1"/>
</dbReference>
<keyword evidence="2" id="KW-0547">Nucleotide-binding</keyword>
<dbReference type="Gene3D" id="3.30.470.20">
    <property type="entry name" value="ATP-grasp fold, B domain"/>
    <property type="match status" value="1"/>
</dbReference>
<dbReference type="InterPro" id="IPR043938">
    <property type="entry name" value="Ligase_CoA_dom"/>
</dbReference>
<sequence>MSLDKIFNAESVAIIGASRNLTKRGYQAIKILLEEEFEGAIYPVNPKEKRILGLRCYPDVDSIPDSVDVALVTTPAATVPDILEACGRKGIAGVVAIAGGFGETGAKGIELETRLLETARNNNVRLVGPNTSGMMNLKSNLNLVGLKDAPRGDIALISQSGNMALSLITEAKIKSQRGFSYYVGVGNEVDIKFHEYLRFFKNDPETAAILMYVEGMRQGREFLQEAYKTTRQKPVILLKSGRSATGRKAAGSHTGAMAGISEVASTTFARAGICVVDNADELFSVAETLSCLPPIKNDRIAILADGGGHATIAADLLTDLGLTIPELTEHTQNNLRKILPPAATVRNPVDVAGGTDAEPTLFADCARIILNDPHVGGLLLVGLFGGYGIRFAESLALQEEDAAHQMGKLVVSRKKPIVVHSLYSYEKPHSLHLLRYYNIPVYDSIDVACRCIGALGEYGRYLGAYRAKTNFILNPEHKRKSAGVKIITGALEDGRDSLLETEGLELLALHGAMALFKDKSGRPVVKPHQSFVEKTGNNGNGYLATSEEEAAGFFRKIGKPVAMKVVSPDIIHKSDVKGVRLDIRTEEDVRGAFAAIMRNSKNYVPDADIRGILVSPMAEPGLEVIIGTKTDEQFGPIIMYGLGGIMVEILHDVAFRVVPISRRSAKKMIEETKSFPILRGVRGQAPRDRKAIENLLLICSEVMEAYPEIREMDLNPVIVHGQGLSIVDVRILLHASR</sequence>
<evidence type="ECO:0000259" key="5">
    <source>
        <dbReference type="SMART" id="SM00881"/>
    </source>
</evidence>
<dbReference type="Pfam" id="PF13607">
    <property type="entry name" value="Succ_CoA_lig"/>
    <property type="match status" value="1"/>
</dbReference>
<dbReference type="STRING" id="91360.SAMN05660330_03049"/>
<dbReference type="SMART" id="SM00881">
    <property type="entry name" value="CoA_binding"/>
    <property type="match status" value="1"/>
</dbReference>
<dbReference type="EMBL" id="FNJI01000024">
    <property type="protein sequence ID" value="SDP52521.1"/>
    <property type="molecule type" value="Genomic_DNA"/>
</dbReference>
<keyword evidence="7" id="KW-1185">Reference proteome</keyword>
<keyword evidence="3" id="KW-0067">ATP-binding</keyword>
<dbReference type="InterPro" id="IPR051538">
    <property type="entry name" value="Acyl-CoA_Synth/Transferase"/>
</dbReference>
<evidence type="ECO:0000256" key="4">
    <source>
        <dbReference type="ARBA" id="ARBA00060888"/>
    </source>
</evidence>
<dbReference type="InterPro" id="IPR016102">
    <property type="entry name" value="Succinyl-CoA_synth-like"/>
</dbReference>
<dbReference type="InterPro" id="IPR036291">
    <property type="entry name" value="NAD(P)-bd_dom_sf"/>
</dbReference>
<proteinExistence type="inferred from homology"/>
<dbReference type="InterPro" id="IPR032875">
    <property type="entry name" value="Succ_CoA_lig_flav_dom"/>
</dbReference>
<feature type="domain" description="CoA-binding" evidence="5">
    <location>
        <begin position="6"/>
        <end position="101"/>
    </location>
</feature>
<dbReference type="InterPro" id="IPR003781">
    <property type="entry name" value="CoA-bd"/>
</dbReference>
<keyword evidence="6" id="KW-0808">Transferase</keyword>
<protein>
    <submittedName>
        <fullName evidence="6">Acetyltransferase</fullName>
    </submittedName>
</protein>
<dbReference type="Proteomes" id="UP000199073">
    <property type="component" value="Unassembled WGS sequence"/>
</dbReference>
<dbReference type="SUPFAM" id="SSF56059">
    <property type="entry name" value="Glutathione synthetase ATP-binding domain-like"/>
    <property type="match status" value="1"/>
</dbReference>
<dbReference type="RefSeq" id="WP_092224343.1">
    <property type="nucleotide sequence ID" value="NZ_FNJI01000024.1"/>
</dbReference>
<dbReference type="SUPFAM" id="SSF52210">
    <property type="entry name" value="Succinyl-CoA synthetase domains"/>
    <property type="match status" value="2"/>
</dbReference>
<evidence type="ECO:0000256" key="1">
    <source>
        <dbReference type="ARBA" id="ARBA00022598"/>
    </source>
</evidence>
<keyword evidence="1" id="KW-0436">Ligase</keyword>
<dbReference type="SUPFAM" id="SSF51735">
    <property type="entry name" value="NAD(P)-binding Rossmann-fold domains"/>
    <property type="match status" value="1"/>
</dbReference>